<comment type="similarity">
    <text evidence="1">Belongs to the insect beta-1,3-glucan binding protein family.</text>
</comment>
<feature type="chain" id="PRO_5047364628" evidence="4">
    <location>
        <begin position="20"/>
        <end position="537"/>
    </location>
</feature>
<dbReference type="PROSITE" id="PS51762">
    <property type="entry name" value="GH16_2"/>
    <property type="match status" value="1"/>
</dbReference>
<proteinExistence type="inferred from homology"/>
<feature type="domain" description="GH16" evidence="5">
    <location>
        <begin position="111"/>
        <end position="441"/>
    </location>
</feature>
<dbReference type="Pfam" id="PF00722">
    <property type="entry name" value="Glyco_hydro_16"/>
    <property type="match status" value="1"/>
</dbReference>
<name>A0ABQ9J1F7_9CUCU</name>
<dbReference type="PROSITE" id="PS51969">
    <property type="entry name" value="CBM39"/>
    <property type="match status" value="1"/>
</dbReference>
<dbReference type="InterPro" id="IPR031756">
    <property type="entry name" value="BGBP_N"/>
</dbReference>
<accession>A0ABQ9J1F7</accession>
<keyword evidence="2" id="KW-0399">Innate immunity</keyword>
<dbReference type="PANTHER" id="PTHR10963:SF60">
    <property type="entry name" value="GRAM-NEGATIVE BACTERIA-BINDING PROTEIN 1-RELATED"/>
    <property type="match status" value="1"/>
</dbReference>
<feature type="domain" description="CBM39" evidence="6">
    <location>
        <begin position="22"/>
        <end position="122"/>
    </location>
</feature>
<evidence type="ECO:0000259" key="6">
    <source>
        <dbReference type="PROSITE" id="PS51969"/>
    </source>
</evidence>
<dbReference type="InterPro" id="IPR000757">
    <property type="entry name" value="Beta-glucanase-like"/>
</dbReference>
<keyword evidence="4" id="KW-0732">Signal</keyword>
<protein>
    <submittedName>
        <fullName evidence="7">Uncharacterized protein</fullName>
    </submittedName>
</protein>
<dbReference type="EMBL" id="JAPWTJ010001514">
    <property type="protein sequence ID" value="KAJ8971184.1"/>
    <property type="molecule type" value="Genomic_DNA"/>
</dbReference>
<feature type="signal peptide" evidence="4">
    <location>
        <begin position="1"/>
        <end position="19"/>
    </location>
</feature>
<evidence type="ECO:0000256" key="3">
    <source>
        <dbReference type="ARBA" id="ARBA00022859"/>
    </source>
</evidence>
<dbReference type="PANTHER" id="PTHR10963">
    <property type="entry name" value="GLYCOSYL HYDROLASE-RELATED"/>
    <property type="match status" value="1"/>
</dbReference>
<evidence type="ECO:0000313" key="8">
    <source>
        <dbReference type="Proteomes" id="UP001162164"/>
    </source>
</evidence>
<dbReference type="InterPro" id="IPR013320">
    <property type="entry name" value="ConA-like_dom_sf"/>
</dbReference>
<dbReference type="Gene3D" id="2.60.120.200">
    <property type="match status" value="1"/>
</dbReference>
<dbReference type="Gene3D" id="2.60.40.2140">
    <property type="entry name" value="Beta-1,3-glucan-recognition protein, N-terminal domain"/>
    <property type="match status" value="1"/>
</dbReference>
<dbReference type="InterPro" id="IPR050546">
    <property type="entry name" value="Glycosyl_Hydrlase_16"/>
</dbReference>
<organism evidence="7 8">
    <name type="scientific">Molorchus minor</name>
    <dbReference type="NCBI Taxonomy" id="1323400"/>
    <lineage>
        <taxon>Eukaryota</taxon>
        <taxon>Metazoa</taxon>
        <taxon>Ecdysozoa</taxon>
        <taxon>Arthropoda</taxon>
        <taxon>Hexapoda</taxon>
        <taxon>Insecta</taxon>
        <taxon>Pterygota</taxon>
        <taxon>Neoptera</taxon>
        <taxon>Endopterygota</taxon>
        <taxon>Coleoptera</taxon>
        <taxon>Polyphaga</taxon>
        <taxon>Cucujiformia</taxon>
        <taxon>Chrysomeloidea</taxon>
        <taxon>Cerambycidae</taxon>
        <taxon>Lamiinae</taxon>
        <taxon>Monochamini</taxon>
        <taxon>Molorchus</taxon>
    </lineage>
</organism>
<gene>
    <name evidence="7" type="ORF">NQ317_005354</name>
</gene>
<sequence length="537" mass="60912">MISINEVAVLLCLSGICYGQQFVIPDFILEAYEPSGFRASIPAVPGIERLHFHSKVNKPISQIEPGDFSDEITRPTNGYFTYYNPNLVLKKNDEVNYWVYVQYNKLGYRKDEQKWIVKELKAKPVAKCKTSISKVSNTTTVCASSIILKDEFEGNVLDENTWTLEQYIPRAPDYEFSNYKRDSDVTYVENGKLHIKPKLIEDEKQLKAKLLNLTDGCTRSAYCISKKFMIHNPVVSGRISYKFGISYGKFEIRARLPQGDWIYPELYLEEDNNPDNPRRIVIAYSRGNEQLTGDDGTDIGGTVLFGGPVSNHTEPLRSSKLSSHKQSSPFSEDMHTYTLVWSPDEIELFIDGTRYGNQDTEPGFTGENPAKLRLVIGVGVGGISDFPNDFTSKSGKKPWKNMGRTQVKDFFESRNVWHSTWSENKRQLEVEYFRGSSGASGAWFLISKGTFKLFVMENVTFLRKMKIKLVSSIINFHPRVNKISQMHSRLRTSLNSSAPTLLPWLSKNSISTPDIMLAEITGLDRGISSMSLTLPEK</sequence>
<keyword evidence="3" id="KW-0391">Immunity</keyword>
<comment type="caution">
    <text evidence="7">The sequence shown here is derived from an EMBL/GenBank/DDBJ whole genome shotgun (WGS) entry which is preliminary data.</text>
</comment>
<dbReference type="SUPFAM" id="SSF49899">
    <property type="entry name" value="Concanavalin A-like lectins/glucanases"/>
    <property type="match status" value="1"/>
</dbReference>
<evidence type="ECO:0000256" key="4">
    <source>
        <dbReference type="SAM" id="SignalP"/>
    </source>
</evidence>
<dbReference type="InterPro" id="IPR043030">
    <property type="entry name" value="BGBP_N_sf"/>
</dbReference>
<evidence type="ECO:0000313" key="7">
    <source>
        <dbReference type="EMBL" id="KAJ8971184.1"/>
    </source>
</evidence>
<evidence type="ECO:0000256" key="1">
    <source>
        <dbReference type="ARBA" id="ARBA00008781"/>
    </source>
</evidence>
<dbReference type="Pfam" id="PF15886">
    <property type="entry name" value="CBM39"/>
    <property type="match status" value="1"/>
</dbReference>
<evidence type="ECO:0000256" key="2">
    <source>
        <dbReference type="ARBA" id="ARBA00022588"/>
    </source>
</evidence>
<reference evidence="7" key="1">
    <citation type="journal article" date="2023" name="Insect Mol. Biol.">
        <title>Genome sequencing provides insights into the evolution of gene families encoding plant cell wall-degrading enzymes in longhorned beetles.</title>
        <authorList>
            <person name="Shin N.R."/>
            <person name="Okamura Y."/>
            <person name="Kirsch R."/>
            <person name="Pauchet Y."/>
        </authorList>
    </citation>
    <scope>NUCLEOTIDE SEQUENCE</scope>
    <source>
        <strain evidence="7">MMC_N1</strain>
    </source>
</reference>
<dbReference type="Proteomes" id="UP001162164">
    <property type="component" value="Unassembled WGS sequence"/>
</dbReference>
<evidence type="ECO:0000259" key="5">
    <source>
        <dbReference type="PROSITE" id="PS51762"/>
    </source>
</evidence>
<keyword evidence="8" id="KW-1185">Reference proteome</keyword>